<feature type="transmembrane region" description="Helical" evidence="7">
    <location>
        <begin position="51"/>
        <end position="75"/>
    </location>
</feature>
<dbReference type="GO" id="GO:0016020">
    <property type="term" value="C:membrane"/>
    <property type="evidence" value="ECO:0007669"/>
    <property type="project" value="UniProtKB-SubCell"/>
</dbReference>
<keyword evidence="2 7" id="KW-0812">Transmembrane</keyword>
<keyword evidence="10" id="KW-1185">Reference proteome</keyword>
<dbReference type="Proteomes" id="UP001152300">
    <property type="component" value="Unassembled WGS sequence"/>
</dbReference>
<proteinExistence type="inferred from homology"/>
<keyword evidence="3 7" id="KW-1133">Transmembrane helix</keyword>
<sequence>MVSILPDGMANLESTISFLIIDTIALILRVISRIQTKNTTTTGQFIRYDDWWILAAYLTYASHCILIICDITKISGTLEPYLVMDPDHRLKMLEVLWIGSIHFPFVITAVKISILCMYRSLFRTNPYLIRCVDITMGLCVIWFIIIVCMTCFGCTPIRAAYDLALRVQPTTHCIPYGEIVLGFELSNALLDVIILALPFFVIRDLHVPVRKKVLLFLVFWFGGFVIVTCMLRIAYSYQPHDAEHFSGFSSANEWLMIEEGSAILGACVPTFRPILKACFKLPKPITDWFSSAPGTSGPASKFSNGHLRLKNQPNQPKNEHASSFQLKKLSPAHIQRGGERRNHVHDEDWDDSPLVDNRIWVTRHTTITR</sequence>
<accession>A0A9X0DLK2</accession>
<dbReference type="InterPro" id="IPR052337">
    <property type="entry name" value="SAT4-like"/>
</dbReference>
<evidence type="ECO:0000256" key="2">
    <source>
        <dbReference type="ARBA" id="ARBA00022692"/>
    </source>
</evidence>
<comment type="caution">
    <text evidence="9">The sequence shown here is derived from an EMBL/GenBank/DDBJ whole genome shotgun (WGS) entry which is preliminary data.</text>
</comment>
<feature type="domain" description="Rhodopsin" evidence="8">
    <location>
        <begin position="29"/>
        <end position="276"/>
    </location>
</feature>
<evidence type="ECO:0000256" key="1">
    <source>
        <dbReference type="ARBA" id="ARBA00004141"/>
    </source>
</evidence>
<dbReference type="EMBL" id="JAPEIS010000006">
    <property type="protein sequence ID" value="KAJ8065193.1"/>
    <property type="molecule type" value="Genomic_DNA"/>
</dbReference>
<comment type="similarity">
    <text evidence="5">Belongs to the SAT4 family.</text>
</comment>
<dbReference type="InterPro" id="IPR049326">
    <property type="entry name" value="Rhodopsin_dom_fungi"/>
</dbReference>
<dbReference type="OrthoDB" id="5378633at2759"/>
<dbReference type="AlphaFoldDB" id="A0A9X0DLK2"/>
<evidence type="ECO:0000256" key="5">
    <source>
        <dbReference type="ARBA" id="ARBA00038359"/>
    </source>
</evidence>
<dbReference type="Pfam" id="PF20684">
    <property type="entry name" value="Fung_rhodopsin"/>
    <property type="match status" value="1"/>
</dbReference>
<gene>
    <name evidence="9" type="ORF">OCU04_005903</name>
</gene>
<evidence type="ECO:0000313" key="10">
    <source>
        <dbReference type="Proteomes" id="UP001152300"/>
    </source>
</evidence>
<feature type="transmembrane region" description="Helical" evidence="7">
    <location>
        <begin position="179"/>
        <end position="201"/>
    </location>
</feature>
<protein>
    <recommendedName>
        <fullName evidence="8">Rhodopsin domain-containing protein</fullName>
    </recommendedName>
</protein>
<feature type="compositionally biased region" description="Polar residues" evidence="6">
    <location>
        <begin position="294"/>
        <end position="303"/>
    </location>
</feature>
<feature type="region of interest" description="Disordered" evidence="6">
    <location>
        <begin position="294"/>
        <end position="322"/>
    </location>
</feature>
<evidence type="ECO:0000256" key="6">
    <source>
        <dbReference type="SAM" id="MobiDB-lite"/>
    </source>
</evidence>
<reference evidence="9" key="1">
    <citation type="submission" date="2022-11" db="EMBL/GenBank/DDBJ databases">
        <title>Genome Resource of Sclerotinia nivalis Strain SnTB1, a Plant Pathogen Isolated from American Ginseng.</title>
        <authorList>
            <person name="Fan S."/>
        </authorList>
    </citation>
    <scope>NUCLEOTIDE SEQUENCE</scope>
    <source>
        <strain evidence="9">SnTB1</strain>
    </source>
</reference>
<organism evidence="9 10">
    <name type="scientific">Sclerotinia nivalis</name>
    <dbReference type="NCBI Taxonomy" id="352851"/>
    <lineage>
        <taxon>Eukaryota</taxon>
        <taxon>Fungi</taxon>
        <taxon>Dikarya</taxon>
        <taxon>Ascomycota</taxon>
        <taxon>Pezizomycotina</taxon>
        <taxon>Leotiomycetes</taxon>
        <taxon>Helotiales</taxon>
        <taxon>Sclerotiniaceae</taxon>
        <taxon>Sclerotinia</taxon>
    </lineage>
</organism>
<evidence type="ECO:0000313" key="9">
    <source>
        <dbReference type="EMBL" id="KAJ8065193.1"/>
    </source>
</evidence>
<name>A0A9X0DLK2_9HELO</name>
<feature type="transmembrane region" description="Helical" evidence="7">
    <location>
        <begin position="12"/>
        <end position="31"/>
    </location>
</feature>
<evidence type="ECO:0000256" key="4">
    <source>
        <dbReference type="ARBA" id="ARBA00023136"/>
    </source>
</evidence>
<keyword evidence="4 7" id="KW-0472">Membrane</keyword>
<feature type="transmembrane region" description="Helical" evidence="7">
    <location>
        <begin position="139"/>
        <end position="159"/>
    </location>
</feature>
<dbReference type="PANTHER" id="PTHR33048">
    <property type="entry name" value="PTH11-LIKE INTEGRAL MEMBRANE PROTEIN (AFU_ORTHOLOGUE AFUA_5G11245)"/>
    <property type="match status" value="1"/>
</dbReference>
<dbReference type="PANTHER" id="PTHR33048:SF47">
    <property type="entry name" value="INTEGRAL MEMBRANE PROTEIN-RELATED"/>
    <property type="match status" value="1"/>
</dbReference>
<evidence type="ECO:0000256" key="3">
    <source>
        <dbReference type="ARBA" id="ARBA00022989"/>
    </source>
</evidence>
<comment type="subcellular location">
    <subcellularLocation>
        <location evidence="1">Membrane</location>
        <topology evidence="1">Multi-pass membrane protein</topology>
    </subcellularLocation>
</comment>
<feature type="transmembrane region" description="Helical" evidence="7">
    <location>
        <begin position="213"/>
        <end position="235"/>
    </location>
</feature>
<feature type="compositionally biased region" description="Polar residues" evidence="6">
    <location>
        <begin position="311"/>
        <end position="322"/>
    </location>
</feature>
<feature type="transmembrane region" description="Helical" evidence="7">
    <location>
        <begin position="95"/>
        <end position="118"/>
    </location>
</feature>
<evidence type="ECO:0000256" key="7">
    <source>
        <dbReference type="SAM" id="Phobius"/>
    </source>
</evidence>
<evidence type="ECO:0000259" key="8">
    <source>
        <dbReference type="Pfam" id="PF20684"/>
    </source>
</evidence>